<dbReference type="CDD" id="cd02440">
    <property type="entry name" value="AdoMet_MTases"/>
    <property type="match status" value="1"/>
</dbReference>
<feature type="compositionally biased region" description="Polar residues" evidence="1">
    <location>
        <begin position="10"/>
        <end position="20"/>
    </location>
</feature>
<dbReference type="Pfam" id="PF13649">
    <property type="entry name" value="Methyltransf_25"/>
    <property type="match status" value="1"/>
</dbReference>
<keyword evidence="4" id="KW-1185">Reference proteome</keyword>
<dbReference type="InterPro" id="IPR029063">
    <property type="entry name" value="SAM-dependent_MTases_sf"/>
</dbReference>
<evidence type="ECO:0000313" key="3">
    <source>
        <dbReference type="EMBL" id="QBD74802.1"/>
    </source>
</evidence>
<dbReference type="AlphaFoldDB" id="A0A4P6JIQ7"/>
<evidence type="ECO:0000259" key="2">
    <source>
        <dbReference type="Pfam" id="PF13649"/>
    </source>
</evidence>
<dbReference type="OrthoDB" id="152927at2"/>
<evidence type="ECO:0000256" key="1">
    <source>
        <dbReference type="SAM" id="MobiDB-lite"/>
    </source>
</evidence>
<feature type="region of interest" description="Disordered" evidence="1">
    <location>
        <begin position="1"/>
        <end position="29"/>
    </location>
</feature>
<dbReference type="PANTHER" id="PTHR43591:SF24">
    <property type="entry name" value="2-METHOXY-6-POLYPRENYL-1,4-BENZOQUINOL METHYLASE, MITOCHONDRIAL"/>
    <property type="match status" value="1"/>
</dbReference>
<sequence>MMRLMKDISHTPSPSDTPLASTPADDGRNYLPDIPYTLPKDAQEDQRLNLQHNLLREAFGGNLFVPVLSPRTILDVGCGTGRWLMEVASEFPDAQLTGVDLLFPPALQEPGTLPSNCTLTTANVLTGLPFPDASFEVVHQRLLAFALPEVTWPGVVAELVRVTRPGGWIELVESAVAYRQMGPVTTRHVEWLVETCKQRGIDCLIASRLDILLEKAGLSSVNVLRKTIPLGQWGGRLGKMALANMLAAKQTGKKLITTQLGISTEEYDRSVGEWLQECERFHTCMEFFLVSAQRPDTE</sequence>
<dbReference type="KEGG" id="kbs:EPA93_01845"/>
<protein>
    <submittedName>
        <fullName evidence="3">Methyltransferase domain-containing protein</fullName>
    </submittedName>
</protein>
<keyword evidence="3" id="KW-0489">Methyltransferase</keyword>
<proteinExistence type="predicted"/>
<dbReference type="EMBL" id="CP035758">
    <property type="protein sequence ID" value="QBD74802.1"/>
    <property type="molecule type" value="Genomic_DNA"/>
</dbReference>
<evidence type="ECO:0000313" key="4">
    <source>
        <dbReference type="Proteomes" id="UP000290365"/>
    </source>
</evidence>
<keyword evidence="3" id="KW-0808">Transferase</keyword>
<dbReference type="PANTHER" id="PTHR43591">
    <property type="entry name" value="METHYLTRANSFERASE"/>
    <property type="match status" value="1"/>
</dbReference>
<dbReference type="Proteomes" id="UP000290365">
    <property type="component" value="Chromosome"/>
</dbReference>
<dbReference type="Gene3D" id="3.40.50.150">
    <property type="entry name" value="Vaccinia Virus protein VP39"/>
    <property type="match status" value="1"/>
</dbReference>
<dbReference type="SUPFAM" id="SSF53335">
    <property type="entry name" value="S-adenosyl-L-methionine-dependent methyltransferases"/>
    <property type="match status" value="1"/>
</dbReference>
<dbReference type="GO" id="GO:0032259">
    <property type="term" value="P:methylation"/>
    <property type="evidence" value="ECO:0007669"/>
    <property type="project" value="UniProtKB-KW"/>
</dbReference>
<name>A0A4P6JIQ7_KTERU</name>
<accession>A0A4P6JIQ7</accession>
<gene>
    <name evidence="3" type="ORF">EPA93_01845</name>
</gene>
<dbReference type="InterPro" id="IPR041698">
    <property type="entry name" value="Methyltransf_25"/>
</dbReference>
<organism evidence="3 4">
    <name type="scientific">Ktedonosporobacter rubrisoli</name>
    <dbReference type="NCBI Taxonomy" id="2509675"/>
    <lineage>
        <taxon>Bacteria</taxon>
        <taxon>Bacillati</taxon>
        <taxon>Chloroflexota</taxon>
        <taxon>Ktedonobacteria</taxon>
        <taxon>Ktedonobacterales</taxon>
        <taxon>Ktedonosporobacteraceae</taxon>
        <taxon>Ktedonosporobacter</taxon>
    </lineage>
</organism>
<reference evidence="3 4" key="1">
    <citation type="submission" date="2019-01" db="EMBL/GenBank/DDBJ databases">
        <title>Ktedonosporobacter rubrisoli SCAWS-G2.</title>
        <authorList>
            <person name="Huang Y."/>
            <person name="Yan B."/>
        </authorList>
    </citation>
    <scope>NUCLEOTIDE SEQUENCE [LARGE SCALE GENOMIC DNA]</scope>
    <source>
        <strain evidence="3 4">SCAWS-G2</strain>
    </source>
</reference>
<feature type="domain" description="Methyltransferase" evidence="2">
    <location>
        <begin position="73"/>
        <end position="167"/>
    </location>
</feature>
<dbReference type="GO" id="GO:0008168">
    <property type="term" value="F:methyltransferase activity"/>
    <property type="evidence" value="ECO:0007669"/>
    <property type="project" value="UniProtKB-KW"/>
</dbReference>